<dbReference type="RefSeq" id="WP_023431104.1">
    <property type="nucleotide sequence ID" value="NZ_AWXZ01000015.1"/>
</dbReference>
<sequence length="68" mass="7766">MSPDWDEARKTEPSHRVGEDLSRLSVAELRERLDLLAREKLRIEDEMKRKDRSLAEAEGVFGARGGEA</sequence>
<dbReference type="Proteomes" id="UP000017819">
    <property type="component" value="Unassembled WGS sequence"/>
</dbReference>
<dbReference type="AlphaFoldDB" id="V4TKW1"/>
<keyword evidence="2" id="KW-1185">Reference proteome</keyword>
<accession>V4TKW1</accession>
<reference evidence="1 2" key="1">
    <citation type="journal article" date="2014" name="Genome Announc.">
        <title>Draft Genome Sequence of Lutibaculum baratangense Strain AMV1T, Isolated from a Mud Volcano in Andamans, India.</title>
        <authorList>
            <person name="Singh A."/>
            <person name="Sreenivas A."/>
            <person name="Sathyanarayana Reddy G."/>
            <person name="Pinnaka A.K."/>
            <person name="Shivaji S."/>
        </authorList>
    </citation>
    <scope>NUCLEOTIDE SEQUENCE [LARGE SCALE GENOMIC DNA]</scope>
    <source>
        <strain evidence="1 2">AMV1</strain>
    </source>
</reference>
<gene>
    <name evidence="1" type="ORF">N177_0958</name>
</gene>
<dbReference type="InterPro" id="IPR009579">
    <property type="entry name" value="DUF1192"/>
</dbReference>
<comment type="caution">
    <text evidence="1">The sequence shown here is derived from an EMBL/GenBank/DDBJ whole genome shotgun (WGS) entry which is preliminary data.</text>
</comment>
<evidence type="ECO:0000313" key="1">
    <source>
        <dbReference type="EMBL" id="ESR26458.1"/>
    </source>
</evidence>
<dbReference type="Pfam" id="PF06698">
    <property type="entry name" value="DUF1192"/>
    <property type="match status" value="1"/>
</dbReference>
<protein>
    <recommendedName>
        <fullName evidence="3">DUF1192 domain-containing protein</fullName>
    </recommendedName>
</protein>
<name>V4TKW1_9HYPH</name>
<organism evidence="1 2">
    <name type="scientific">Lutibaculum baratangense AMV1</name>
    <dbReference type="NCBI Taxonomy" id="631454"/>
    <lineage>
        <taxon>Bacteria</taxon>
        <taxon>Pseudomonadati</taxon>
        <taxon>Pseudomonadota</taxon>
        <taxon>Alphaproteobacteria</taxon>
        <taxon>Hyphomicrobiales</taxon>
        <taxon>Tepidamorphaceae</taxon>
        <taxon>Lutibaculum</taxon>
    </lineage>
</organism>
<dbReference type="EMBL" id="AWXZ01000015">
    <property type="protein sequence ID" value="ESR26458.1"/>
    <property type="molecule type" value="Genomic_DNA"/>
</dbReference>
<proteinExistence type="predicted"/>
<evidence type="ECO:0000313" key="2">
    <source>
        <dbReference type="Proteomes" id="UP000017819"/>
    </source>
</evidence>
<evidence type="ECO:0008006" key="3">
    <source>
        <dbReference type="Google" id="ProtNLM"/>
    </source>
</evidence>